<keyword evidence="11" id="KW-1185">Reference proteome</keyword>
<reference evidence="12" key="1">
    <citation type="submission" date="2025-08" db="UniProtKB">
        <authorList>
            <consortium name="RefSeq"/>
        </authorList>
    </citation>
    <scope>IDENTIFICATION</scope>
    <source>
        <tissue evidence="12">Brain</tissue>
    </source>
</reference>
<dbReference type="AlphaFoldDB" id="A0A8U0RNN1"/>
<keyword evidence="4" id="KW-0378">Hydrolase</keyword>
<dbReference type="RefSeq" id="XP_044927303.1">
    <property type="nucleotide sequence ID" value="XM_045071368.1"/>
</dbReference>
<name>A0A8U0RNN1_MUSPF</name>
<dbReference type="GO" id="GO:0016020">
    <property type="term" value="C:membrane"/>
    <property type="evidence" value="ECO:0007669"/>
    <property type="project" value="UniProtKB-SubCell"/>
</dbReference>
<dbReference type="CTD" id="220032"/>
<proteinExistence type="inferred from homology"/>
<feature type="compositionally biased region" description="Polar residues" evidence="8">
    <location>
        <begin position="721"/>
        <end position="732"/>
    </location>
</feature>
<comment type="subcellular location">
    <subcellularLocation>
        <location evidence="1">Membrane</location>
        <topology evidence="1">Multi-pass membrane protein</topology>
    </subcellularLocation>
</comment>
<evidence type="ECO:0000313" key="11">
    <source>
        <dbReference type="Proteomes" id="UP000000715"/>
    </source>
</evidence>
<evidence type="ECO:0000256" key="6">
    <source>
        <dbReference type="ARBA" id="ARBA00023136"/>
    </source>
</evidence>
<keyword evidence="7" id="KW-0325">Glycoprotein</keyword>
<evidence type="ECO:0000256" key="5">
    <source>
        <dbReference type="ARBA" id="ARBA00022989"/>
    </source>
</evidence>
<dbReference type="Gene3D" id="3.20.20.190">
    <property type="entry name" value="Phosphatidylinositol (PI) phosphodiesterase"/>
    <property type="match status" value="1"/>
</dbReference>
<feature type="compositionally biased region" description="Low complexity" evidence="8">
    <location>
        <begin position="703"/>
        <end position="717"/>
    </location>
</feature>
<feature type="domain" description="GP-PDE" evidence="10">
    <location>
        <begin position="275"/>
        <end position="534"/>
    </location>
</feature>
<evidence type="ECO:0000313" key="12">
    <source>
        <dbReference type="RefSeq" id="XP_044927303.1"/>
    </source>
</evidence>
<evidence type="ECO:0000256" key="3">
    <source>
        <dbReference type="ARBA" id="ARBA00022692"/>
    </source>
</evidence>
<feature type="transmembrane region" description="Helical" evidence="9">
    <location>
        <begin position="184"/>
        <end position="205"/>
    </location>
</feature>
<gene>
    <name evidence="12" type="primary">GDPD4</name>
</gene>
<feature type="transmembrane region" description="Helical" evidence="9">
    <location>
        <begin position="237"/>
        <end position="256"/>
    </location>
</feature>
<feature type="transmembrane region" description="Helical" evidence="9">
    <location>
        <begin position="104"/>
        <end position="131"/>
    </location>
</feature>
<evidence type="ECO:0000259" key="10">
    <source>
        <dbReference type="PROSITE" id="PS51704"/>
    </source>
</evidence>
<evidence type="ECO:0000256" key="8">
    <source>
        <dbReference type="SAM" id="MobiDB-lite"/>
    </source>
</evidence>
<dbReference type="PANTHER" id="PTHR23344">
    <property type="entry name" value="GLYCEROPHOSPHORYL DIESTER PHOSPHODIESTERASE"/>
    <property type="match status" value="1"/>
</dbReference>
<feature type="region of interest" description="Disordered" evidence="8">
    <location>
        <begin position="580"/>
        <end position="601"/>
    </location>
</feature>
<dbReference type="InterPro" id="IPR017946">
    <property type="entry name" value="PLC-like_Pdiesterase_TIM-brl"/>
</dbReference>
<dbReference type="InterPro" id="IPR030395">
    <property type="entry name" value="GP_PDE_dom"/>
</dbReference>
<accession>A0A8U0RNN1</accession>
<comment type="similarity">
    <text evidence="2">Belongs to the glycerophosphoryl diester phosphodiesterase family.</text>
</comment>
<dbReference type="PROSITE" id="PS51704">
    <property type="entry name" value="GP_PDE"/>
    <property type="match status" value="1"/>
</dbReference>
<feature type="transmembrane region" description="Helical" evidence="9">
    <location>
        <begin position="544"/>
        <end position="566"/>
    </location>
</feature>
<keyword evidence="3 9" id="KW-0812">Transmembrane</keyword>
<dbReference type="Proteomes" id="UP000000715">
    <property type="component" value="Unplaced"/>
</dbReference>
<dbReference type="PANTHER" id="PTHR23344:SF13">
    <property type="entry name" value="GLYCEROPHOSPHODIESTER PHOSPHODIESTERASE DOMAIN-CONTAINING PROTEIN 4"/>
    <property type="match status" value="1"/>
</dbReference>
<protein>
    <submittedName>
        <fullName evidence="12">Glycerophosphodiester phosphodiesterase domain-containing protein 4</fullName>
    </submittedName>
</protein>
<evidence type="ECO:0000256" key="9">
    <source>
        <dbReference type="SAM" id="Phobius"/>
    </source>
</evidence>
<dbReference type="Pfam" id="PF03009">
    <property type="entry name" value="GDPD"/>
    <property type="match status" value="1"/>
</dbReference>
<evidence type="ECO:0000256" key="1">
    <source>
        <dbReference type="ARBA" id="ARBA00004141"/>
    </source>
</evidence>
<evidence type="ECO:0000256" key="2">
    <source>
        <dbReference type="ARBA" id="ARBA00007277"/>
    </source>
</evidence>
<feature type="transmembrane region" description="Helical" evidence="9">
    <location>
        <begin position="143"/>
        <end position="164"/>
    </location>
</feature>
<dbReference type="GO" id="GO:0008889">
    <property type="term" value="F:glycerophosphodiester phosphodiesterase activity"/>
    <property type="evidence" value="ECO:0007669"/>
    <property type="project" value="TreeGrafter"/>
</dbReference>
<sequence>MLKGNRIEPGSQRRVKRHYPWILCGCNRQCYITLITGCYTCEWQVKQEKKSLPGPCCCSWREKLFYPFLITSFLLSLVLLFVWIETSNEYFGFDWVIFLGTGYWFFWSIVLLSLFGILAAYSTLLVVLAFLLVWEGYEPNLHWFHKVLVLLVIVTISFFLWILFTYWRDRWLTTGLSLQIFAPYVHLSGITMMVILSWPVGFYLIHLEEEARIRRYKMANYDREKTRRCNTLTKLRALQVAIGLPFFLILLCLYVIPLGIHSPCIQEEGKLGPKPDFFGHRGAPMLGPENTMMSFEKAVEQGAWGLESDVQLSLDHVPFLMHDYDLRRTTNIKEVMPNASLTHPSFFHWSFLSTLNAGKWFVQSPLKPFYRMKALSKADRERAENQTIPKLIDLLELAQKEKKFVMFDLNAPPQKHPVRGTYIRRVVRLILDSKIEQHLIFWLPAFDREYVKQAAPGFQQVGRLYSIERLTKENISRINVDYKKLFYNGLRDYKAANIKINLYLVNEPWLYSLAWCSKIHSVTTDNIHILSQLDQPYFLMTPGYYMFMWLLLDSVSAVLIVTVFSFHWWREHKKEMADNASIHTGKSVSHQKRELGSQESSNLSINPPFRVMEIPWTLASLYPALTKSRRKHPGSHHLLVVPKKKASEPEQVREVIKPLMPHEDAFRQLASPKKSFEPTWDDARNYTFQTALPPLKMNKPAVSSIETSQSEIESENIPKSKPSQESSLTVFSPTTSMFSTGLVSKKN</sequence>
<keyword evidence="6 9" id="KW-0472">Membrane</keyword>
<evidence type="ECO:0000256" key="7">
    <source>
        <dbReference type="ARBA" id="ARBA00023180"/>
    </source>
</evidence>
<keyword evidence="5 9" id="KW-1133">Transmembrane helix</keyword>
<dbReference type="GeneID" id="106003301"/>
<dbReference type="OrthoDB" id="1058301at2759"/>
<feature type="transmembrane region" description="Helical" evidence="9">
    <location>
        <begin position="64"/>
        <end position="84"/>
    </location>
</feature>
<feature type="region of interest" description="Disordered" evidence="8">
    <location>
        <begin position="701"/>
        <end position="732"/>
    </location>
</feature>
<organism evidence="11 12">
    <name type="scientific">Mustela putorius furo</name>
    <name type="common">European domestic ferret</name>
    <name type="synonym">Mustela furo</name>
    <dbReference type="NCBI Taxonomy" id="9669"/>
    <lineage>
        <taxon>Eukaryota</taxon>
        <taxon>Metazoa</taxon>
        <taxon>Chordata</taxon>
        <taxon>Craniata</taxon>
        <taxon>Vertebrata</taxon>
        <taxon>Euteleostomi</taxon>
        <taxon>Mammalia</taxon>
        <taxon>Eutheria</taxon>
        <taxon>Laurasiatheria</taxon>
        <taxon>Carnivora</taxon>
        <taxon>Caniformia</taxon>
        <taxon>Musteloidea</taxon>
        <taxon>Mustelidae</taxon>
        <taxon>Mustelinae</taxon>
        <taxon>Mustela</taxon>
    </lineage>
</organism>
<dbReference type="GO" id="GO:0006629">
    <property type="term" value="P:lipid metabolic process"/>
    <property type="evidence" value="ECO:0007669"/>
    <property type="project" value="InterPro"/>
</dbReference>
<evidence type="ECO:0000256" key="4">
    <source>
        <dbReference type="ARBA" id="ARBA00022801"/>
    </source>
</evidence>
<dbReference type="SUPFAM" id="SSF51695">
    <property type="entry name" value="PLC-like phosphodiesterases"/>
    <property type="match status" value="1"/>
</dbReference>